<evidence type="ECO:0000256" key="1">
    <source>
        <dbReference type="ARBA" id="ARBA00006328"/>
    </source>
</evidence>
<evidence type="ECO:0000256" key="2">
    <source>
        <dbReference type="ARBA" id="ARBA00022857"/>
    </source>
</evidence>
<dbReference type="OrthoDB" id="3358371at2759"/>
<evidence type="ECO:0000313" key="5">
    <source>
        <dbReference type="Proteomes" id="UP000469558"/>
    </source>
</evidence>
<sequence>MPKLIVIVGITGVQGGSVASLFASSPEWTVRGITRNTSSPSAQSWLSKGVSLVTADLNEPSSLIAAFEGAYAIFSTTNFYEPFFNPGTQSLLKTGQSINQYCYEQELRQGKNIVDVAAKTKGLERFVVSALCDATKWSGGKYVGVYHFDSKAHTVNYVKNVYPELAAMMSVVQLGSYLSNWQGSLGMRKAEDGSIVLSVLKGTGTKPRPQINVPKDLGCIVRAALQAPPGKNILGASFCMSWAAQFKSWCEMNGLRYGGLYEITLEQFEKFIPVPGLGREIGEMMLFEGEFGYDGGDASVILPGDLSVDCPLTSWEEYVREENWSKVLGKLRWKLA</sequence>
<reference evidence="4 5" key="1">
    <citation type="submission" date="2018-05" db="EMBL/GenBank/DDBJ databases">
        <title>Genome sequencing and assembly of the regulated plant pathogen Lachnellula willkommii and related sister species for the development of diagnostic species identification markers.</title>
        <authorList>
            <person name="Giroux E."/>
            <person name="Bilodeau G."/>
        </authorList>
    </citation>
    <scope>NUCLEOTIDE SEQUENCE [LARGE SCALE GENOMIC DNA]</scope>
    <source>
        <strain evidence="4 5">CBS 268.59</strain>
    </source>
</reference>
<proteinExistence type="inferred from homology"/>
<keyword evidence="2" id="KW-0521">NADP</keyword>
<feature type="domain" description="NmrA-like" evidence="3">
    <location>
        <begin position="3"/>
        <end position="296"/>
    </location>
</feature>
<organism evidence="4 5">
    <name type="scientific">Lachnellula suecica</name>
    <dbReference type="NCBI Taxonomy" id="602035"/>
    <lineage>
        <taxon>Eukaryota</taxon>
        <taxon>Fungi</taxon>
        <taxon>Dikarya</taxon>
        <taxon>Ascomycota</taxon>
        <taxon>Pezizomycotina</taxon>
        <taxon>Leotiomycetes</taxon>
        <taxon>Helotiales</taxon>
        <taxon>Lachnaceae</taxon>
        <taxon>Lachnellula</taxon>
    </lineage>
</organism>
<name>A0A8T9CI09_9HELO</name>
<comment type="caution">
    <text evidence="4">The sequence shown here is derived from an EMBL/GenBank/DDBJ whole genome shotgun (WGS) entry which is preliminary data.</text>
</comment>
<evidence type="ECO:0000259" key="3">
    <source>
        <dbReference type="Pfam" id="PF05368"/>
    </source>
</evidence>
<dbReference type="Proteomes" id="UP000469558">
    <property type="component" value="Unassembled WGS sequence"/>
</dbReference>
<dbReference type="PANTHER" id="PTHR42748">
    <property type="entry name" value="NITROGEN METABOLITE REPRESSION PROTEIN NMRA FAMILY MEMBER"/>
    <property type="match status" value="1"/>
</dbReference>
<dbReference type="InterPro" id="IPR051164">
    <property type="entry name" value="NmrA-like_oxidored"/>
</dbReference>
<dbReference type="EMBL" id="QGMK01000196">
    <property type="protein sequence ID" value="TVY83394.1"/>
    <property type="molecule type" value="Genomic_DNA"/>
</dbReference>
<dbReference type="Gene3D" id="3.90.25.10">
    <property type="entry name" value="UDP-galactose 4-epimerase, domain 1"/>
    <property type="match status" value="1"/>
</dbReference>
<accession>A0A8T9CI09</accession>
<evidence type="ECO:0000313" key="4">
    <source>
        <dbReference type="EMBL" id="TVY83394.1"/>
    </source>
</evidence>
<gene>
    <name evidence="4" type="primary">NMRAL1_2</name>
    <name evidence="4" type="ORF">LSUE1_G003242</name>
</gene>
<dbReference type="SUPFAM" id="SSF51735">
    <property type="entry name" value="NAD(P)-binding Rossmann-fold domains"/>
    <property type="match status" value="1"/>
</dbReference>
<comment type="similarity">
    <text evidence="1">Belongs to the NmrA-type oxidoreductase family.</text>
</comment>
<dbReference type="Gene3D" id="3.40.50.720">
    <property type="entry name" value="NAD(P)-binding Rossmann-like Domain"/>
    <property type="match status" value="1"/>
</dbReference>
<dbReference type="AlphaFoldDB" id="A0A8T9CI09"/>
<dbReference type="Pfam" id="PF05368">
    <property type="entry name" value="NmrA"/>
    <property type="match status" value="1"/>
</dbReference>
<dbReference type="GO" id="GO:0005634">
    <property type="term" value="C:nucleus"/>
    <property type="evidence" value="ECO:0007669"/>
    <property type="project" value="TreeGrafter"/>
</dbReference>
<keyword evidence="5" id="KW-1185">Reference proteome</keyword>
<protein>
    <submittedName>
        <fullName evidence="4">NmrA-like family domain-containing protein</fullName>
    </submittedName>
</protein>
<dbReference type="PANTHER" id="PTHR42748:SF26">
    <property type="entry name" value="NMRA-LIKE DOMAIN-CONTAINING PROTEIN"/>
    <property type="match status" value="1"/>
</dbReference>
<dbReference type="InterPro" id="IPR036291">
    <property type="entry name" value="NAD(P)-bd_dom_sf"/>
</dbReference>
<dbReference type="InterPro" id="IPR008030">
    <property type="entry name" value="NmrA-like"/>
</dbReference>